<evidence type="ECO:0000256" key="1">
    <source>
        <dbReference type="ARBA" id="ARBA00000085"/>
    </source>
</evidence>
<evidence type="ECO:0000256" key="4">
    <source>
        <dbReference type="ARBA" id="ARBA00022679"/>
    </source>
</evidence>
<dbReference type="SMART" id="SM00911">
    <property type="entry name" value="HWE_HK"/>
    <property type="match status" value="1"/>
</dbReference>
<dbReference type="PANTHER" id="PTHR43102">
    <property type="entry name" value="SLR1143 PROTEIN"/>
    <property type="match status" value="1"/>
</dbReference>
<evidence type="ECO:0000256" key="3">
    <source>
        <dbReference type="ARBA" id="ARBA00022553"/>
    </source>
</evidence>
<dbReference type="Pfam" id="PF07536">
    <property type="entry name" value="HWE_HK"/>
    <property type="match status" value="1"/>
</dbReference>
<evidence type="ECO:0000256" key="5">
    <source>
        <dbReference type="ARBA" id="ARBA00022741"/>
    </source>
</evidence>
<organism evidence="11 12">
    <name type="scientific">Ancylobacter aquaticus</name>
    <dbReference type="NCBI Taxonomy" id="100"/>
    <lineage>
        <taxon>Bacteria</taxon>
        <taxon>Pseudomonadati</taxon>
        <taxon>Pseudomonadota</taxon>
        <taxon>Alphaproteobacteria</taxon>
        <taxon>Hyphomicrobiales</taxon>
        <taxon>Xanthobacteraceae</taxon>
        <taxon>Ancylobacter</taxon>
    </lineage>
</organism>
<reference evidence="11 12" key="1">
    <citation type="submission" date="2019-03" db="EMBL/GenBank/DDBJ databases">
        <title>Genomic Encyclopedia of Type Strains, Phase IV (KMG-IV): sequencing the most valuable type-strain genomes for metagenomic binning, comparative biology and taxonomic classification.</title>
        <authorList>
            <person name="Goeker M."/>
        </authorList>
    </citation>
    <scope>NUCLEOTIDE SEQUENCE [LARGE SCALE GENOMIC DNA]</scope>
    <source>
        <strain evidence="11 12">DSM 101</strain>
    </source>
</reference>
<dbReference type="PANTHER" id="PTHR43102:SF2">
    <property type="entry name" value="GAF DOMAIN-CONTAINING PROTEIN"/>
    <property type="match status" value="1"/>
</dbReference>
<keyword evidence="6 11" id="KW-0418">Kinase</keyword>
<proteinExistence type="predicted"/>
<gene>
    <name evidence="11" type="ORF">EV667_0656</name>
</gene>
<dbReference type="GO" id="GO:0005524">
    <property type="term" value="F:ATP binding"/>
    <property type="evidence" value="ECO:0007669"/>
    <property type="project" value="UniProtKB-KW"/>
</dbReference>
<dbReference type="InterPro" id="IPR003018">
    <property type="entry name" value="GAF"/>
</dbReference>
<dbReference type="Pfam" id="PF01590">
    <property type="entry name" value="GAF"/>
    <property type="match status" value="1"/>
</dbReference>
<dbReference type="SUPFAM" id="SSF55781">
    <property type="entry name" value="GAF domain-like"/>
    <property type="match status" value="1"/>
</dbReference>
<keyword evidence="4" id="KW-0808">Transferase</keyword>
<dbReference type="Gene3D" id="3.30.565.10">
    <property type="entry name" value="Histidine kinase-like ATPase, C-terminal domain"/>
    <property type="match status" value="1"/>
</dbReference>
<dbReference type="Proteomes" id="UP000295030">
    <property type="component" value="Unassembled WGS sequence"/>
</dbReference>
<dbReference type="Gene3D" id="3.30.450.40">
    <property type="match status" value="1"/>
</dbReference>
<comment type="catalytic activity">
    <reaction evidence="1">
        <text>ATP + protein L-histidine = ADP + protein N-phospho-L-histidine.</text>
        <dbReference type="EC" id="2.7.13.3"/>
    </reaction>
</comment>
<dbReference type="InterPro" id="IPR036890">
    <property type="entry name" value="HATPase_C_sf"/>
</dbReference>
<dbReference type="RefSeq" id="WP_245515950.1">
    <property type="nucleotide sequence ID" value="NZ_SMFY01000001.1"/>
</dbReference>
<feature type="domain" description="GAF" evidence="9">
    <location>
        <begin position="41"/>
        <end position="183"/>
    </location>
</feature>
<evidence type="ECO:0000313" key="11">
    <source>
        <dbReference type="EMBL" id="TCK30565.1"/>
    </source>
</evidence>
<keyword evidence="5" id="KW-0547">Nucleotide-binding</keyword>
<keyword evidence="8" id="KW-0175">Coiled coil</keyword>
<keyword evidence="7" id="KW-0067">ATP-binding</keyword>
<protein>
    <recommendedName>
        <fullName evidence="2">histidine kinase</fullName>
        <ecNumber evidence="2">2.7.13.3</ecNumber>
    </recommendedName>
</protein>
<evidence type="ECO:0000259" key="9">
    <source>
        <dbReference type="SMART" id="SM00065"/>
    </source>
</evidence>
<name>A0A4R1I9I1_ANCAQ</name>
<sequence length="395" mass="43063">MRQDILREDMPRHGTGLPPIAGWTEAERFAALESYQILDTPREQDFDDLAQIASQVCGTPIAVVNLVGTTRQWFKAEVGLGVRETPLETSFCGQAILAADMLIIPDATKDSRFDCNPLVTGAPGLRFYAGALLTTPSGLPIGTMCVLDFRPRQLDEHQIRTLKLLARQAMTQLELRKSLAEKEAAIREQEATAEQQRLLTFELKHRMKNMLAMVQAIANQTIRSGVTVEDARSTFAARLGALSNAQDILTQMTWTRASVRDVVQSALSPHGVNGGRFLIEGPDIGLSSRCSLGLSLALHELATNAAKYGALSNELGVVEITWSIDRSGSSPEFHFQWAERSGPPVSPPTRQGFGSRIIERFLGDYFRGTATLSYAPTGVVLSLRAPLSALSDAEG</sequence>
<dbReference type="InterPro" id="IPR011102">
    <property type="entry name" value="Sig_transdc_His_kinase_HWE"/>
</dbReference>
<evidence type="ECO:0000313" key="12">
    <source>
        <dbReference type="Proteomes" id="UP000295030"/>
    </source>
</evidence>
<keyword evidence="12" id="KW-1185">Reference proteome</keyword>
<evidence type="ECO:0000256" key="8">
    <source>
        <dbReference type="SAM" id="Coils"/>
    </source>
</evidence>
<dbReference type="EC" id="2.7.13.3" evidence="2"/>
<dbReference type="AlphaFoldDB" id="A0A4R1I9I1"/>
<accession>A0A4R1I9I1</accession>
<dbReference type="SMART" id="SM00065">
    <property type="entry name" value="GAF"/>
    <property type="match status" value="1"/>
</dbReference>
<comment type="caution">
    <text evidence="11">The sequence shown here is derived from an EMBL/GenBank/DDBJ whole genome shotgun (WGS) entry which is preliminary data.</text>
</comment>
<evidence type="ECO:0000256" key="2">
    <source>
        <dbReference type="ARBA" id="ARBA00012438"/>
    </source>
</evidence>
<keyword evidence="3" id="KW-0597">Phosphoprotein</keyword>
<evidence type="ECO:0000259" key="10">
    <source>
        <dbReference type="SMART" id="SM00911"/>
    </source>
</evidence>
<feature type="coiled-coil region" evidence="8">
    <location>
        <begin position="170"/>
        <end position="199"/>
    </location>
</feature>
<evidence type="ECO:0000256" key="6">
    <source>
        <dbReference type="ARBA" id="ARBA00022777"/>
    </source>
</evidence>
<dbReference type="InterPro" id="IPR029016">
    <property type="entry name" value="GAF-like_dom_sf"/>
</dbReference>
<dbReference type="GO" id="GO:0004673">
    <property type="term" value="F:protein histidine kinase activity"/>
    <property type="evidence" value="ECO:0007669"/>
    <property type="project" value="UniProtKB-EC"/>
</dbReference>
<feature type="domain" description="Signal transduction histidine kinase HWE region" evidence="10">
    <location>
        <begin position="202"/>
        <end position="283"/>
    </location>
</feature>
<dbReference type="EMBL" id="SMFY01000001">
    <property type="protein sequence ID" value="TCK30565.1"/>
    <property type="molecule type" value="Genomic_DNA"/>
</dbReference>
<evidence type="ECO:0000256" key="7">
    <source>
        <dbReference type="ARBA" id="ARBA00022840"/>
    </source>
</evidence>